<name>A0A9X3MXM9_9ACTN</name>
<protein>
    <submittedName>
        <fullName evidence="2">Uncharacterized protein</fullName>
    </submittedName>
</protein>
<dbReference type="Proteomes" id="UP001149140">
    <property type="component" value="Unassembled WGS sequence"/>
</dbReference>
<keyword evidence="1" id="KW-1133">Transmembrane helix</keyword>
<feature type="transmembrane region" description="Helical" evidence="1">
    <location>
        <begin position="76"/>
        <end position="97"/>
    </location>
</feature>
<evidence type="ECO:0000313" key="2">
    <source>
        <dbReference type="EMBL" id="MDA0164614.1"/>
    </source>
</evidence>
<feature type="transmembrane region" description="Helical" evidence="1">
    <location>
        <begin position="36"/>
        <end position="56"/>
    </location>
</feature>
<evidence type="ECO:0000313" key="3">
    <source>
        <dbReference type="Proteomes" id="UP001149140"/>
    </source>
</evidence>
<sequence>MDGSVLWRAALLQALTLGVVALILGSTLDKSFFESWGWLAGPGAWAACALFTGAVLRLPLLPVLAGAALAGIPSLITVLIGVHWLGAPFAVAIFAYWCARLAAPERVAVA</sequence>
<dbReference type="EMBL" id="JAPDOD010000036">
    <property type="protein sequence ID" value="MDA0164614.1"/>
    <property type="molecule type" value="Genomic_DNA"/>
</dbReference>
<reference evidence="2" key="1">
    <citation type="submission" date="2022-10" db="EMBL/GenBank/DDBJ databases">
        <title>The WGS of Solirubrobacter ginsenosidimutans DSM 21036.</title>
        <authorList>
            <person name="Jiang Z."/>
        </authorList>
    </citation>
    <scope>NUCLEOTIDE SEQUENCE</scope>
    <source>
        <strain evidence="2">DSM 21036</strain>
    </source>
</reference>
<keyword evidence="3" id="KW-1185">Reference proteome</keyword>
<keyword evidence="1" id="KW-0812">Transmembrane</keyword>
<comment type="caution">
    <text evidence="2">The sequence shown here is derived from an EMBL/GenBank/DDBJ whole genome shotgun (WGS) entry which is preliminary data.</text>
</comment>
<accession>A0A9X3MXM9</accession>
<dbReference type="RefSeq" id="WP_270043868.1">
    <property type="nucleotide sequence ID" value="NZ_JAPDOD010000036.1"/>
</dbReference>
<organism evidence="2 3">
    <name type="scientific">Solirubrobacter ginsenosidimutans</name>
    <dbReference type="NCBI Taxonomy" id="490573"/>
    <lineage>
        <taxon>Bacteria</taxon>
        <taxon>Bacillati</taxon>
        <taxon>Actinomycetota</taxon>
        <taxon>Thermoleophilia</taxon>
        <taxon>Solirubrobacterales</taxon>
        <taxon>Solirubrobacteraceae</taxon>
        <taxon>Solirubrobacter</taxon>
    </lineage>
</organism>
<evidence type="ECO:0000256" key="1">
    <source>
        <dbReference type="SAM" id="Phobius"/>
    </source>
</evidence>
<gene>
    <name evidence="2" type="ORF">OM076_30375</name>
</gene>
<feature type="transmembrane region" description="Helical" evidence="1">
    <location>
        <begin position="6"/>
        <end position="24"/>
    </location>
</feature>
<proteinExistence type="predicted"/>
<keyword evidence="1" id="KW-0472">Membrane</keyword>
<dbReference type="AlphaFoldDB" id="A0A9X3MXM9"/>